<evidence type="ECO:0000256" key="6">
    <source>
        <dbReference type="HAMAP-Rule" id="MF_00006"/>
    </source>
</evidence>
<dbReference type="InterPro" id="IPR008948">
    <property type="entry name" value="L-Aspartase-like"/>
</dbReference>
<dbReference type="Gene3D" id="1.10.40.30">
    <property type="entry name" value="Fumarase/aspartase (C-terminal domain)"/>
    <property type="match status" value="1"/>
</dbReference>
<dbReference type="Pfam" id="PF00206">
    <property type="entry name" value="Lyase_1"/>
    <property type="match status" value="1"/>
</dbReference>
<feature type="domain" description="Argininosuccinate lyase C-terminal" evidence="8">
    <location>
        <begin position="369"/>
        <end position="437"/>
    </location>
</feature>
<dbReference type="PRINTS" id="PR00145">
    <property type="entry name" value="ARGSUCLYASE"/>
</dbReference>
<accession>A0ABS5RHP4</accession>
<comment type="subcellular location">
    <subcellularLocation>
        <location evidence="6">Cytoplasm</location>
    </subcellularLocation>
</comment>
<dbReference type="InterPro" id="IPR000362">
    <property type="entry name" value="Fumarate_lyase_fam"/>
</dbReference>
<gene>
    <name evidence="6 9" type="primary">argH</name>
    <name evidence="9" type="ORF">KIH27_05680</name>
</gene>
<dbReference type="Pfam" id="PF14698">
    <property type="entry name" value="ASL_C2"/>
    <property type="match status" value="1"/>
</dbReference>
<evidence type="ECO:0000256" key="4">
    <source>
        <dbReference type="ARBA" id="ARBA00022605"/>
    </source>
</evidence>
<dbReference type="RefSeq" id="WP_214091952.1">
    <property type="nucleotide sequence ID" value="NZ_JAHCLR010000006.1"/>
</dbReference>
<dbReference type="Gene3D" id="1.10.275.10">
    <property type="entry name" value="Fumarase/aspartase (N-terminal domain)"/>
    <property type="match status" value="1"/>
</dbReference>
<evidence type="ECO:0000259" key="8">
    <source>
        <dbReference type="Pfam" id="PF14698"/>
    </source>
</evidence>
<keyword evidence="4 6" id="KW-0028">Amino-acid biosynthesis</keyword>
<dbReference type="PANTHER" id="PTHR43814:SF1">
    <property type="entry name" value="ARGININOSUCCINATE LYASE"/>
    <property type="match status" value="1"/>
</dbReference>
<dbReference type="NCBIfam" id="TIGR00838">
    <property type="entry name" value="argH"/>
    <property type="match status" value="1"/>
</dbReference>
<name>A0ABS5RHP4_9MYCO</name>
<dbReference type="GO" id="GO:0004056">
    <property type="term" value="F:argininosuccinate lyase activity"/>
    <property type="evidence" value="ECO:0007669"/>
    <property type="project" value="UniProtKB-EC"/>
</dbReference>
<dbReference type="InterPro" id="IPR024083">
    <property type="entry name" value="Fumarase/histidase_N"/>
</dbReference>
<evidence type="ECO:0000256" key="3">
    <source>
        <dbReference type="ARBA" id="ARBA00022571"/>
    </source>
</evidence>
<dbReference type="PANTHER" id="PTHR43814">
    <property type="entry name" value="ARGININOSUCCINATE LYASE"/>
    <property type="match status" value="1"/>
</dbReference>
<dbReference type="InterPro" id="IPR022761">
    <property type="entry name" value="Fumarate_lyase_N"/>
</dbReference>
<reference evidence="9 10" key="1">
    <citation type="submission" date="2021-05" db="EMBL/GenBank/DDBJ databases">
        <title>Mycobacterium acidophilum sp. nov., an extremely acid-tolerant member of the genus Mycobacterium.</title>
        <authorList>
            <person name="Xia J."/>
        </authorList>
    </citation>
    <scope>NUCLEOTIDE SEQUENCE [LARGE SCALE GENOMIC DNA]</scope>
    <source>
        <strain evidence="9 10">M1</strain>
    </source>
</reference>
<sequence length="470" mass="49803">MSTNEGSLWGGRFADGPSDALAALSKSTHFDWVLAPYDVTASKAHVQVLFGAGLLTEDQRDGLLAGLDSLGEDVADGSFLPLPSDEDVHGALERGLIDRVGPDLGGRLRAGRSRNDQVATLFRMWLRDAVRRVAAGVLQIVDALAAQAAAHPDAVMPGKTHLQSAQPVLLAHHLLAHAHPLLRDVDRLVDWDRRAAISPYGSGALAGSSLGLDPDAIAANLGFTAAADNSIDATAARDFAAEAAFVFAMIGVDLSRLSEDIILWSSTEFGYVTLHDSWSTGSSIMPQKKNPDIAELARGKSGRLIGNLTGLLATLKAQPLAYNRDLQEDKEPVFDSAAQLELVCPAMAGLVGTLTFHTDRMAELAPAGYTLATDIAEWLVRQGVPFRVAHEAAGAAVQTAERRGVGLDELTDAELAEISAELTPEVREVLTVTGSVNARDARGGTASSQVQRQLEIVRAEEGRLRAALRG</sequence>
<dbReference type="EC" id="4.3.2.1" evidence="2 6"/>
<dbReference type="Proteomes" id="UP001519535">
    <property type="component" value="Unassembled WGS sequence"/>
</dbReference>
<protein>
    <recommendedName>
        <fullName evidence="2 6">Argininosuccinate lyase</fullName>
        <shortName evidence="6">ASAL</shortName>
        <ecNumber evidence="2 6">4.3.2.1</ecNumber>
    </recommendedName>
    <alternativeName>
        <fullName evidence="6">Arginosuccinase</fullName>
    </alternativeName>
</protein>
<organism evidence="9 10">
    <name type="scientific">Mycolicibacter acidiphilus</name>
    <dbReference type="NCBI Taxonomy" id="2835306"/>
    <lineage>
        <taxon>Bacteria</taxon>
        <taxon>Bacillati</taxon>
        <taxon>Actinomycetota</taxon>
        <taxon>Actinomycetes</taxon>
        <taxon>Mycobacteriales</taxon>
        <taxon>Mycobacteriaceae</taxon>
        <taxon>Mycolicibacter</taxon>
    </lineage>
</organism>
<keyword evidence="10" id="KW-1185">Reference proteome</keyword>
<dbReference type="Gene3D" id="1.20.200.10">
    <property type="entry name" value="Fumarase/aspartase (Central domain)"/>
    <property type="match status" value="1"/>
</dbReference>
<evidence type="ECO:0000256" key="1">
    <source>
        <dbReference type="ARBA" id="ARBA00004941"/>
    </source>
</evidence>
<dbReference type="SUPFAM" id="SSF48557">
    <property type="entry name" value="L-aspartase-like"/>
    <property type="match status" value="1"/>
</dbReference>
<evidence type="ECO:0000313" key="10">
    <source>
        <dbReference type="Proteomes" id="UP001519535"/>
    </source>
</evidence>
<evidence type="ECO:0000256" key="2">
    <source>
        <dbReference type="ARBA" id="ARBA00012338"/>
    </source>
</evidence>
<dbReference type="HAMAP" id="MF_00006">
    <property type="entry name" value="Arg_succ_lyase"/>
    <property type="match status" value="1"/>
</dbReference>
<dbReference type="PROSITE" id="PS00163">
    <property type="entry name" value="FUMARATE_LYASES"/>
    <property type="match status" value="1"/>
</dbReference>
<comment type="pathway">
    <text evidence="1 6">Amino-acid biosynthesis; L-arginine biosynthesis; L-arginine from L-ornithine and carbamoyl phosphate: step 3/3.</text>
</comment>
<evidence type="ECO:0000313" key="9">
    <source>
        <dbReference type="EMBL" id="MBS9533078.1"/>
    </source>
</evidence>
<dbReference type="PRINTS" id="PR00149">
    <property type="entry name" value="FUMRATELYASE"/>
</dbReference>
<dbReference type="InterPro" id="IPR009049">
    <property type="entry name" value="Argininosuccinate_lyase"/>
</dbReference>
<comment type="similarity">
    <text evidence="6">Belongs to the lyase 1 family. Argininosuccinate lyase subfamily.</text>
</comment>
<comment type="caution">
    <text evidence="9">The sequence shown here is derived from an EMBL/GenBank/DDBJ whole genome shotgun (WGS) entry which is preliminary data.</text>
</comment>
<evidence type="ECO:0000259" key="7">
    <source>
        <dbReference type="Pfam" id="PF00206"/>
    </source>
</evidence>
<proteinExistence type="inferred from homology"/>
<keyword evidence="6" id="KW-0963">Cytoplasm</keyword>
<comment type="catalytic activity">
    <reaction evidence="6">
        <text>2-(N(omega)-L-arginino)succinate = fumarate + L-arginine</text>
        <dbReference type="Rhea" id="RHEA:24020"/>
        <dbReference type="ChEBI" id="CHEBI:29806"/>
        <dbReference type="ChEBI" id="CHEBI:32682"/>
        <dbReference type="ChEBI" id="CHEBI:57472"/>
        <dbReference type="EC" id="4.3.2.1"/>
    </reaction>
</comment>
<dbReference type="InterPro" id="IPR020557">
    <property type="entry name" value="Fumarate_lyase_CS"/>
</dbReference>
<feature type="domain" description="Fumarate lyase N-terminal" evidence="7">
    <location>
        <begin position="14"/>
        <end position="306"/>
    </location>
</feature>
<evidence type="ECO:0000256" key="5">
    <source>
        <dbReference type="ARBA" id="ARBA00023239"/>
    </source>
</evidence>
<dbReference type="InterPro" id="IPR029419">
    <property type="entry name" value="Arg_succ_lyase_C"/>
</dbReference>
<keyword evidence="5 6" id="KW-0456">Lyase</keyword>
<keyword evidence="3 6" id="KW-0055">Arginine biosynthesis</keyword>
<dbReference type="CDD" id="cd01359">
    <property type="entry name" value="Argininosuccinate_lyase"/>
    <property type="match status" value="1"/>
</dbReference>
<dbReference type="EMBL" id="JAHCLR010000006">
    <property type="protein sequence ID" value="MBS9533078.1"/>
    <property type="molecule type" value="Genomic_DNA"/>
</dbReference>